<dbReference type="AlphaFoldDB" id="A0A3B1D9R4"/>
<keyword evidence="8" id="KW-0998">Cell outer membrane</keyword>
<dbReference type="Gene3D" id="2.170.130.10">
    <property type="entry name" value="TonB-dependent receptor, plug domain"/>
    <property type="match status" value="1"/>
</dbReference>
<dbReference type="PANTHER" id="PTHR30069:SF29">
    <property type="entry name" value="HEMOGLOBIN AND HEMOGLOBIN-HAPTOGLOBIN-BINDING PROTEIN 1-RELATED"/>
    <property type="match status" value="1"/>
</dbReference>
<dbReference type="Pfam" id="PF07715">
    <property type="entry name" value="Plug"/>
    <property type="match status" value="1"/>
</dbReference>
<evidence type="ECO:0000259" key="9">
    <source>
        <dbReference type="Pfam" id="PF00593"/>
    </source>
</evidence>
<keyword evidence="3" id="KW-0812">Transmembrane</keyword>
<dbReference type="SUPFAM" id="SSF56935">
    <property type="entry name" value="Porins"/>
    <property type="match status" value="1"/>
</dbReference>
<evidence type="ECO:0000256" key="6">
    <source>
        <dbReference type="ARBA" id="ARBA00023136"/>
    </source>
</evidence>
<dbReference type="GO" id="GO:0015344">
    <property type="term" value="F:siderophore uptake transmembrane transporter activity"/>
    <property type="evidence" value="ECO:0007669"/>
    <property type="project" value="TreeGrafter"/>
</dbReference>
<protein>
    <recommendedName>
        <fullName evidence="12">TonB-dependent receptor</fullName>
    </recommendedName>
</protein>
<dbReference type="PROSITE" id="PS52016">
    <property type="entry name" value="TONB_DEPENDENT_REC_3"/>
    <property type="match status" value="1"/>
</dbReference>
<keyword evidence="2" id="KW-0813">Transport</keyword>
<reference evidence="11" key="1">
    <citation type="submission" date="2018-06" db="EMBL/GenBank/DDBJ databases">
        <authorList>
            <person name="Zhirakovskaya E."/>
        </authorList>
    </citation>
    <scope>NUCLEOTIDE SEQUENCE</scope>
</reference>
<keyword evidence="6" id="KW-0472">Membrane</keyword>
<evidence type="ECO:0000256" key="4">
    <source>
        <dbReference type="ARBA" id="ARBA00022729"/>
    </source>
</evidence>
<evidence type="ECO:0000256" key="1">
    <source>
        <dbReference type="ARBA" id="ARBA00004571"/>
    </source>
</evidence>
<dbReference type="InterPro" id="IPR012910">
    <property type="entry name" value="Plug_dom"/>
</dbReference>
<comment type="subcellular location">
    <subcellularLocation>
        <location evidence="1">Cell outer membrane</location>
        <topology evidence="1">Multi-pass membrane protein</topology>
    </subcellularLocation>
</comment>
<evidence type="ECO:0008006" key="12">
    <source>
        <dbReference type="Google" id="ProtNLM"/>
    </source>
</evidence>
<dbReference type="Pfam" id="PF00593">
    <property type="entry name" value="TonB_dep_Rec_b-barrel"/>
    <property type="match status" value="1"/>
</dbReference>
<dbReference type="CDD" id="cd01347">
    <property type="entry name" value="ligand_gated_channel"/>
    <property type="match status" value="1"/>
</dbReference>
<evidence type="ECO:0000256" key="7">
    <source>
        <dbReference type="ARBA" id="ARBA00023170"/>
    </source>
</evidence>
<keyword evidence="5" id="KW-0798">TonB box</keyword>
<organism evidence="11">
    <name type="scientific">hydrothermal vent metagenome</name>
    <dbReference type="NCBI Taxonomy" id="652676"/>
    <lineage>
        <taxon>unclassified sequences</taxon>
        <taxon>metagenomes</taxon>
        <taxon>ecological metagenomes</taxon>
    </lineage>
</organism>
<keyword evidence="7" id="KW-0675">Receptor</keyword>
<dbReference type="PANTHER" id="PTHR30069">
    <property type="entry name" value="TONB-DEPENDENT OUTER MEMBRANE RECEPTOR"/>
    <property type="match status" value="1"/>
</dbReference>
<accession>A0A3B1D9R4</accession>
<proteinExistence type="predicted"/>
<dbReference type="EMBL" id="UOGF01000112">
    <property type="protein sequence ID" value="VAX33573.1"/>
    <property type="molecule type" value="Genomic_DNA"/>
</dbReference>
<evidence type="ECO:0000256" key="8">
    <source>
        <dbReference type="ARBA" id="ARBA00023237"/>
    </source>
</evidence>
<dbReference type="Gene3D" id="2.40.170.20">
    <property type="entry name" value="TonB-dependent receptor, beta-barrel domain"/>
    <property type="match status" value="1"/>
</dbReference>
<evidence type="ECO:0000313" key="11">
    <source>
        <dbReference type="EMBL" id="VAX33573.1"/>
    </source>
</evidence>
<dbReference type="GO" id="GO:0044718">
    <property type="term" value="P:siderophore transmembrane transport"/>
    <property type="evidence" value="ECO:0007669"/>
    <property type="project" value="TreeGrafter"/>
</dbReference>
<dbReference type="InterPro" id="IPR036942">
    <property type="entry name" value="Beta-barrel_TonB_sf"/>
</dbReference>
<evidence type="ECO:0000256" key="3">
    <source>
        <dbReference type="ARBA" id="ARBA00022692"/>
    </source>
</evidence>
<evidence type="ECO:0000259" key="10">
    <source>
        <dbReference type="Pfam" id="PF07715"/>
    </source>
</evidence>
<dbReference type="InterPro" id="IPR039426">
    <property type="entry name" value="TonB-dep_rcpt-like"/>
</dbReference>
<keyword evidence="4" id="KW-0732">Signal</keyword>
<feature type="domain" description="TonB-dependent receptor plug" evidence="10">
    <location>
        <begin position="48"/>
        <end position="157"/>
    </location>
</feature>
<name>A0A3B1D9R4_9ZZZZ</name>
<evidence type="ECO:0000256" key="5">
    <source>
        <dbReference type="ARBA" id="ARBA00023077"/>
    </source>
</evidence>
<dbReference type="InterPro" id="IPR000531">
    <property type="entry name" value="Beta-barrel_TonB"/>
</dbReference>
<dbReference type="InterPro" id="IPR037066">
    <property type="entry name" value="Plug_dom_sf"/>
</dbReference>
<gene>
    <name evidence="11" type="ORF">MNBD_NITROSPIRAE01-1411</name>
</gene>
<evidence type="ECO:0000256" key="2">
    <source>
        <dbReference type="ARBA" id="ARBA00022448"/>
    </source>
</evidence>
<dbReference type="GO" id="GO:0009279">
    <property type="term" value="C:cell outer membrane"/>
    <property type="evidence" value="ECO:0007669"/>
    <property type="project" value="UniProtKB-SubCell"/>
</dbReference>
<sequence>MKTVRVLSLLLLFECLSLRSNEVLWAEDAEIVVLEPIIVSTSRIPSTLSKTSSSTTLMTREDIVARQAATTVELLRHIPGLHIDQAGARGGVSSVYLRGADPNFTVVMIDGIKVNDPSGRRGGAFDFSLLDPDQIESIEIVRGPLSARYGSDSIAGVINIITRGATKRLRGTAELGRGTQGEVLGRLSLRGPLRAAAYALQWAYADDGPPLSGSRFKGTNLQGKITGSPLKDSQLKFTSFYGTQNRESFPDDSGGSQFAVLRQVDQREISEWRSGTTFEHRLNSTWDYQIQADFFSRQEILDSPGVAPGVRDPFGIPPNRSDTTFRRSRFLINSLHSPSTALKISFGAELQYESGKSDDLLFFSGVPIPSAYKINRRTYSGFLETQVVGPQGLSIEGSLRIDDPEHFDAEWSPRLGASYHIATTDTTLKTTWGEGFKLASFFALGNAIVGNPNLVPESSKSFEIGFVQGFLSKRFVLTGSFFHNRFFNLIDLDEGPPPRLVNQSETTTKGSEMALTLQVNPALSVKSHLSYSKTEIKNSNAVLRNRPLWRGGFNLYWQANPKLTSHLAFLYVGKIHDSSIPTGDLRLDGYTRVDINVNWSWAPQWKALIAVDNLLDTRYEEAIGFPAPGIRVRFALRFSSASL</sequence>
<feature type="domain" description="TonB-dependent receptor-like beta-barrel" evidence="9">
    <location>
        <begin position="238"/>
        <end position="614"/>
    </location>
</feature>